<accession>A0ABU3S2C9</accession>
<dbReference type="Gene3D" id="3.40.50.1820">
    <property type="entry name" value="alpha/beta hydrolase"/>
    <property type="match status" value="1"/>
</dbReference>
<keyword evidence="2" id="KW-0378">Hydrolase</keyword>
<name>A0ABU3S2C9_9HYPH</name>
<reference evidence="2 3" key="1">
    <citation type="submission" date="2023-09" db="EMBL/GenBank/DDBJ databases">
        <title>Whole genome shotgun sequencing (WGS) of Bosea sp. ZW T0_25, isolated from stored onions (Allium cepa).</title>
        <authorList>
            <person name="Stoll D.A."/>
            <person name="Huch M."/>
        </authorList>
    </citation>
    <scope>NUCLEOTIDE SEQUENCE [LARGE SCALE GENOMIC DNA]</scope>
    <source>
        <strain evidence="2 3">ZW T0_25</strain>
    </source>
</reference>
<gene>
    <name evidence="2" type="ORF">RKE40_01720</name>
</gene>
<dbReference type="Proteomes" id="UP001254257">
    <property type="component" value="Unassembled WGS sequence"/>
</dbReference>
<evidence type="ECO:0000256" key="1">
    <source>
        <dbReference type="SAM" id="SignalP"/>
    </source>
</evidence>
<protein>
    <submittedName>
        <fullName evidence="2">Alpha/beta hydrolase</fullName>
    </submittedName>
</protein>
<sequence>MKQLLRWLIVAVATVAAPSAFAERLELPSAAPVAPKELAVPSASERFEPYEALHGSFSSSAHCAGVPGGFWVELGGKGDCLRSYAQGFSTADNPTVLVYFSGDVLLKTKQGVRFVGSGYERRSPKLIERDMARWSERAGVPAIFIARPGMFGSSGDHNQRREPREVMLMERTLDAIKRHHRVSTFILVGQSGGGHIAASLLNRRRDVSAVVLSSALLSVREVTDYWNKRRTVQSDGAVLYDPIDHLAGIRRDPRPMILVLSDPQDRIVPYPSQLTYVRRLQAAGFEPQQILLSATDKNHHALARHGRRAAELVARGEPIGAIRAALQEVGMQPTE</sequence>
<dbReference type="InterPro" id="IPR029058">
    <property type="entry name" value="AB_hydrolase_fold"/>
</dbReference>
<keyword evidence="3" id="KW-1185">Reference proteome</keyword>
<dbReference type="GO" id="GO:0016787">
    <property type="term" value="F:hydrolase activity"/>
    <property type="evidence" value="ECO:0007669"/>
    <property type="project" value="UniProtKB-KW"/>
</dbReference>
<organism evidence="2 3">
    <name type="scientific">Bosea rubneri</name>
    <dbReference type="NCBI Taxonomy" id="3075434"/>
    <lineage>
        <taxon>Bacteria</taxon>
        <taxon>Pseudomonadati</taxon>
        <taxon>Pseudomonadota</taxon>
        <taxon>Alphaproteobacteria</taxon>
        <taxon>Hyphomicrobiales</taxon>
        <taxon>Boseaceae</taxon>
        <taxon>Bosea</taxon>
    </lineage>
</organism>
<feature type="signal peptide" evidence="1">
    <location>
        <begin position="1"/>
        <end position="22"/>
    </location>
</feature>
<dbReference type="SUPFAM" id="SSF53474">
    <property type="entry name" value="alpha/beta-Hydrolases"/>
    <property type="match status" value="1"/>
</dbReference>
<evidence type="ECO:0000313" key="3">
    <source>
        <dbReference type="Proteomes" id="UP001254257"/>
    </source>
</evidence>
<dbReference type="RefSeq" id="WP_316016524.1">
    <property type="nucleotide sequence ID" value="NZ_JAWDID010000002.1"/>
</dbReference>
<dbReference type="EMBL" id="JAWDID010000002">
    <property type="protein sequence ID" value="MDU0338577.1"/>
    <property type="molecule type" value="Genomic_DNA"/>
</dbReference>
<keyword evidence="1" id="KW-0732">Signal</keyword>
<comment type="caution">
    <text evidence="2">The sequence shown here is derived from an EMBL/GenBank/DDBJ whole genome shotgun (WGS) entry which is preliminary data.</text>
</comment>
<feature type="chain" id="PRO_5047533878" evidence="1">
    <location>
        <begin position="23"/>
        <end position="335"/>
    </location>
</feature>
<proteinExistence type="predicted"/>
<evidence type="ECO:0000313" key="2">
    <source>
        <dbReference type="EMBL" id="MDU0338577.1"/>
    </source>
</evidence>